<dbReference type="EMBL" id="FNZK01000003">
    <property type="protein sequence ID" value="SEJ12929.1"/>
    <property type="molecule type" value="Genomic_DNA"/>
</dbReference>
<keyword evidence="3" id="KW-1185">Reference proteome</keyword>
<dbReference type="InterPro" id="IPR013693">
    <property type="entry name" value="SpoIID/LytB_N"/>
</dbReference>
<dbReference type="NCBIfam" id="TIGR02669">
    <property type="entry name" value="SpoIID_LytB"/>
    <property type="match status" value="1"/>
</dbReference>
<evidence type="ECO:0000313" key="2">
    <source>
        <dbReference type="EMBL" id="SEJ12929.1"/>
    </source>
</evidence>
<dbReference type="Proteomes" id="UP000199662">
    <property type="component" value="Unassembled WGS sequence"/>
</dbReference>
<reference evidence="2 3" key="1">
    <citation type="submission" date="2016-10" db="EMBL/GenBank/DDBJ databases">
        <authorList>
            <person name="de Groot N.N."/>
        </authorList>
    </citation>
    <scope>NUCLEOTIDE SEQUENCE [LARGE SCALE GENOMIC DNA]</scope>
    <source>
        <strain evidence="2 3">DSM 2179</strain>
    </source>
</reference>
<organism evidence="2 3">
    <name type="scientific">Propionispira arboris</name>
    <dbReference type="NCBI Taxonomy" id="84035"/>
    <lineage>
        <taxon>Bacteria</taxon>
        <taxon>Bacillati</taxon>
        <taxon>Bacillota</taxon>
        <taxon>Negativicutes</taxon>
        <taxon>Selenomonadales</taxon>
        <taxon>Selenomonadaceae</taxon>
        <taxon>Propionispira</taxon>
    </lineage>
</organism>
<protein>
    <submittedName>
        <fullName evidence="2">Stage II sporulation protein D</fullName>
    </submittedName>
</protein>
<dbReference type="GO" id="GO:0030435">
    <property type="term" value="P:sporulation resulting in formation of a cellular spore"/>
    <property type="evidence" value="ECO:0007669"/>
    <property type="project" value="InterPro"/>
</dbReference>
<dbReference type="PANTHER" id="PTHR30032">
    <property type="entry name" value="N-ACETYLMURAMOYL-L-ALANINE AMIDASE-RELATED"/>
    <property type="match status" value="1"/>
</dbReference>
<evidence type="ECO:0000313" key="3">
    <source>
        <dbReference type="Proteomes" id="UP000199662"/>
    </source>
</evidence>
<evidence type="ECO:0000259" key="1">
    <source>
        <dbReference type="Pfam" id="PF08486"/>
    </source>
</evidence>
<dbReference type="InterPro" id="IPR051922">
    <property type="entry name" value="Bact_Sporulation_Assoc"/>
</dbReference>
<gene>
    <name evidence="2" type="ORF">SAMN05660742_103270</name>
</gene>
<feature type="domain" description="Sporulation stage II protein D amidase enhancer LytB N-terminal" evidence="1">
    <location>
        <begin position="125"/>
        <end position="214"/>
    </location>
</feature>
<dbReference type="RefSeq" id="WP_091829700.1">
    <property type="nucleotide sequence ID" value="NZ_FNZK01000003.1"/>
</dbReference>
<proteinExistence type="predicted"/>
<accession>A0A1H6W7F4</accession>
<dbReference type="Pfam" id="PF08486">
    <property type="entry name" value="SpoIID"/>
    <property type="match status" value="1"/>
</dbReference>
<dbReference type="PANTHER" id="PTHR30032:SF4">
    <property type="entry name" value="AMIDASE ENHANCER"/>
    <property type="match status" value="1"/>
</dbReference>
<dbReference type="GO" id="GO:0030288">
    <property type="term" value="C:outer membrane-bounded periplasmic space"/>
    <property type="evidence" value="ECO:0007669"/>
    <property type="project" value="TreeGrafter"/>
</dbReference>
<dbReference type="InterPro" id="IPR013486">
    <property type="entry name" value="SpoIID/LytB"/>
</dbReference>
<dbReference type="STRING" id="84035.SAMN05660742_103270"/>
<name>A0A1H6W7F4_9FIRM</name>
<sequence>MKIGKLIICLLFILVWMPLTSEASVQGARQSPDVKIGLWEKQSSIFVSADAPFVLLDSDTHKIIKKYDANVKLFIVFKNKQLFLNDQPIKSKNIGIELENPDADKGIEINKKSYRGSMEIRAAVSGMTVINKILLDQYLYSVVPGEMPDSWSAEALKAQAVAARTFALYSLHKHEEDGFDLCATTHCQVYTGKKAEKTNAIQAVDDTAGIVMLYNNKPIYAPFHTTSGGYTENSEDVWGTYLPYLRSVLDDDAQAPNHHWQLDITPLEIQRKLAAVGHPIGNLQAIELSPLQKPGQNAADRTTTGRIKTMSFIGDKDIVRLTGNQVRNIFSLKSTRFDISMIVPVDKKIDVPLGDYYKKEIKVDLPPYQEKNFITDTENIRRIHGRTGEIISFSGFGWGHGLGMSQWGAKAMAEKFAVNKNGDFKDILNHYYKNIEIKKIY</sequence>
<dbReference type="AlphaFoldDB" id="A0A1H6W7F4"/>